<dbReference type="GO" id="GO:0000027">
    <property type="term" value="P:ribosomal large subunit assembly"/>
    <property type="evidence" value="ECO:0007669"/>
    <property type="project" value="EnsemblFungi"/>
</dbReference>
<evidence type="ECO:0000256" key="8">
    <source>
        <dbReference type="SAM" id="MobiDB-lite"/>
    </source>
</evidence>
<feature type="region of interest" description="Disordered" evidence="8">
    <location>
        <begin position="486"/>
        <end position="510"/>
    </location>
</feature>
<dbReference type="GeneID" id="34526508"/>
<keyword evidence="4" id="KW-0677">Repeat</keyword>
<dbReference type="STRING" id="1071383.J7RMJ9"/>
<evidence type="ECO:0000256" key="1">
    <source>
        <dbReference type="ARBA" id="ARBA00002355"/>
    </source>
</evidence>
<dbReference type="GO" id="GO:0005656">
    <property type="term" value="C:nuclear pre-replicative complex"/>
    <property type="evidence" value="ECO:0007669"/>
    <property type="project" value="EnsemblFungi"/>
</dbReference>
<name>J7RMJ9_HUIN7</name>
<comment type="function">
    <text evidence="1 6">Component of the RIX1 complex required for processing of ITS2 sequences from 35S pre-rRNA.</text>
</comment>
<comment type="similarity">
    <text evidence="2 6">Belongs to the WD repeat IPI3/WDR18 family.</text>
</comment>
<proteinExistence type="inferred from homology"/>
<dbReference type="EMBL" id="HE978319">
    <property type="protein sequence ID" value="CCK70793.1"/>
    <property type="molecule type" value="Genomic_DNA"/>
</dbReference>
<evidence type="ECO:0000256" key="2">
    <source>
        <dbReference type="ARBA" id="ARBA00010143"/>
    </source>
</evidence>
<evidence type="ECO:0000256" key="3">
    <source>
        <dbReference type="ARBA" id="ARBA00022574"/>
    </source>
</evidence>
<dbReference type="GO" id="GO:0006267">
    <property type="term" value="P:pre-replicative complex assembly involved in nuclear cell cycle DNA replication"/>
    <property type="evidence" value="ECO:0007669"/>
    <property type="project" value="EnsemblFungi"/>
</dbReference>
<reference evidence="9 10" key="1">
    <citation type="journal article" date="2011" name="Proc. Natl. Acad. Sci. U.S.A.">
        <title>Evolutionary erosion of yeast sex chromosomes by mating-type switching accidents.</title>
        <authorList>
            <person name="Gordon J.L."/>
            <person name="Armisen D."/>
            <person name="Proux-Wera E."/>
            <person name="Oheigeartaigh S.S."/>
            <person name="Byrne K.P."/>
            <person name="Wolfe K.H."/>
        </authorList>
    </citation>
    <scope>NUCLEOTIDE SEQUENCE [LARGE SCALE GENOMIC DNA]</scope>
    <source>
        <strain evidence="10">ATCC MYA-139 / BCRC 22969 / CBS 8797 / CCRC 22969 / KCTC 17520 / NBRC 10181 / NCYC 3082</strain>
    </source>
</reference>
<feature type="coiled-coil region" evidence="7">
    <location>
        <begin position="511"/>
        <end position="538"/>
    </location>
</feature>
<evidence type="ECO:0000313" key="9">
    <source>
        <dbReference type="EMBL" id="CCK70793.1"/>
    </source>
</evidence>
<keyword evidence="3 6" id="KW-0853">WD repeat</keyword>
<evidence type="ECO:0000256" key="7">
    <source>
        <dbReference type="SAM" id="Coils"/>
    </source>
</evidence>
<organism evidence="9 10">
    <name type="scientific">Huiozyma naganishii (strain ATCC MYA-139 / BCRC 22969 / CBS 8797 / KCTC 17520 / NBRC 10181 / NCYC 3082 / Yp74L-3)</name>
    <name type="common">Yeast</name>
    <name type="synonym">Kazachstania naganishii</name>
    <dbReference type="NCBI Taxonomy" id="1071383"/>
    <lineage>
        <taxon>Eukaryota</taxon>
        <taxon>Fungi</taxon>
        <taxon>Dikarya</taxon>
        <taxon>Ascomycota</taxon>
        <taxon>Saccharomycotina</taxon>
        <taxon>Saccharomycetes</taxon>
        <taxon>Saccharomycetales</taxon>
        <taxon>Saccharomycetaceae</taxon>
        <taxon>Huiozyma</taxon>
    </lineage>
</organism>
<keyword evidence="7" id="KW-0175">Coiled coil</keyword>
<dbReference type="Gene3D" id="2.130.10.10">
    <property type="entry name" value="YVTN repeat-like/Quinoprotein amine dehydrogenase"/>
    <property type="match status" value="1"/>
</dbReference>
<dbReference type="InterPro" id="IPR001680">
    <property type="entry name" value="WD40_rpt"/>
</dbReference>
<dbReference type="KEGG" id="kng:KNAG_0F01250"/>
<dbReference type="AlphaFoldDB" id="J7RMJ9"/>
<feature type="region of interest" description="Disordered" evidence="8">
    <location>
        <begin position="407"/>
        <end position="427"/>
    </location>
</feature>
<dbReference type="RefSeq" id="XP_022465039.1">
    <property type="nucleotide sequence ID" value="XM_022608554.1"/>
</dbReference>
<comment type="subcellular location">
    <subcellularLocation>
        <location evidence="6">Nucleus</location>
    </subcellularLocation>
</comment>
<dbReference type="PANTHER" id="PTHR18763:SF0">
    <property type="entry name" value="WD REPEAT-CONTAINING PROTEIN 18"/>
    <property type="match status" value="1"/>
</dbReference>
<feature type="compositionally biased region" description="Polar residues" evidence="8">
    <location>
        <begin position="486"/>
        <end position="495"/>
    </location>
</feature>
<dbReference type="PANTHER" id="PTHR18763">
    <property type="entry name" value="WD-REPEAT PROTEIN 18"/>
    <property type="match status" value="1"/>
</dbReference>
<dbReference type="GO" id="GO:0003682">
    <property type="term" value="F:chromatin binding"/>
    <property type="evidence" value="ECO:0007669"/>
    <property type="project" value="EnsemblFungi"/>
</dbReference>
<protein>
    <recommendedName>
        <fullName evidence="5 6">Pre-rRNA-processing protein IPI3</fullName>
    </recommendedName>
</protein>
<keyword evidence="6" id="KW-0539">Nucleus</keyword>
<dbReference type="OrthoDB" id="756370at2759"/>
<gene>
    <name evidence="9" type="primary">KNAG0F01250</name>
    <name evidence="9" type="ordered locus">KNAG_0F01250</name>
</gene>
<dbReference type="GO" id="GO:0120330">
    <property type="term" value="C:rixosome complex"/>
    <property type="evidence" value="ECO:0007669"/>
    <property type="project" value="UniProtKB-UniRule"/>
</dbReference>
<dbReference type="Proteomes" id="UP000006310">
    <property type="component" value="Chromosome 6"/>
</dbReference>
<keyword evidence="10" id="KW-1185">Reference proteome</keyword>
<dbReference type="eggNOG" id="KOG0646">
    <property type="taxonomic scope" value="Eukaryota"/>
</dbReference>
<dbReference type="InterPro" id="IPR036322">
    <property type="entry name" value="WD40_repeat_dom_sf"/>
</dbReference>
<evidence type="ECO:0000256" key="6">
    <source>
        <dbReference type="RuleBase" id="RU369067"/>
    </source>
</evidence>
<dbReference type="InterPro" id="IPR015943">
    <property type="entry name" value="WD40/YVTN_repeat-like_dom_sf"/>
</dbReference>
<dbReference type="HOGENOM" id="CLU_029749_4_0_1"/>
<dbReference type="GO" id="GO:0030174">
    <property type="term" value="P:regulation of DNA-templated DNA replication initiation"/>
    <property type="evidence" value="ECO:0007669"/>
    <property type="project" value="EnsemblFungi"/>
</dbReference>
<sequence length="540" mass="58971">MDEQVVFTTNNSGCVSNVHSFEQANLRQCNVGAKNSAVLVGADHLFVAQGQKALINVYDVSGSTKRESVEQRLPLPESVNCLEVVDSIPSIHEGVSGVDGVQHQLGAFHLPYLLLASTESGKLYVWELNSGVLLNVKQMAHYQNITKIKSVLGGKYIITSGMDSRVIVWQTVDLVSQEDPKPVAVIHDHTLPVTDFEVSCTSGAHLTTSGLKLFTTSLDSTVRCYDLNLCGNDGKMKYDSAASAVKLVATFSLPHAVHALALDPADRAIYLGTADGCYQLALYYKLNGTQMANLTQLSNNTNKGKLYSVLELNTAMTQDRNALFSMGQLVMEKVIDYSVEVLRVSLDGTVLLVGDSQGRVSITEIYSKQILRTLQALTTQDTLAGKVTNILLNVYSTEERDRLSTVLGSGDSHNSHHNTNKIPNLQRSMYDRSKLGQLHEIWFQTGAEIPSATAAIEDATPLSDLDAYLDHAKQQELVFQTVDRTGSEQIRQQTPGASASASGSAASPEEVARLQEQVHKLTEAYKELRSINETLLRDRV</sequence>
<dbReference type="SUPFAM" id="SSF50978">
    <property type="entry name" value="WD40 repeat-like"/>
    <property type="match status" value="1"/>
</dbReference>
<dbReference type="GO" id="GO:0006364">
    <property type="term" value="P:rRNA processing"/>
    <property type="evidence" value="ECO:0007669"/>
    <property type="project" value="UniProtKB-UniRule"/>
</dbReference>
<keyword evidence="6" id="KW-0698">rRNA processing</keyword>
<accession>J7RMJ9</accession>
<evidence type="ECO:0000313" key="10">
    <source>
        <dbReference type="Proteomes" id="UP000006310"/>
    </source>
</evidence>
<dbReference type="InterPro" id="IPR045227">
    <property type="entry name" value="WDR18/Ipi3/RID3"/>
</dbReference>
<reference evidence="10" key="2">
    <citation type="submission" date="2012-08" db="EMBL/GenBank/DDBJ databases">
        <title>Genome sequence of Kazachstania naganishii.</title>
        <authorList>
            <person name="Gordon J.L."/>
            <person name="Armisen D."/>
            <person name="Proux-Wera E."/>
            <person name="OhEigeartaigh S.S."/>
            <person name="Byrne K.P."/>
            <person name="Wolfe K.H."/>
        </authorList>
    </citation>
    <scope>NUCLEOTIDE SEQUENCE [LARGE SCALE GENOMIC DNA]</scope>
    <source>
        <strain evidence="10">ATCC MYA-139 / BCRC 22969 / CBS 8797 / CCRC 22969 / KCTC 17520 / NBRC 10181 / NCYC 3082</strain>
    </source>
</reference>
<evidence type="ECO:0000256" key="5">
    <source>
        <dbReference type="ARBA" id="ARBA00026229"/>
    </source>
</evidence>
<dbReference type="SMART" id="SM00320">
    <property type="entry name" value="WD40"/>
    <property type="match status" value="3"/>
</dbReference>
<feature type="compositionally biased region" description="Low complexity" evidence="8">
    <location>
        <begin position="496"/>
        <end position="507"/>
    </location>
</feature>
<evidence type="ECO:0000256" key="4">
    <source>
        <dbReference type="ARBA" id="ARBA00022737"/>
    </source>
</evidence>
<comment type="subunit">
    <text evidence="6">Component of the RIX1 complex, composed of IPI1, RIX1/IPI2 and IPI3 in a 1:2:2 stoichiometry. The complex interacts (via RIX1) with MDN1 (via its hexameric AAA ATPase ring) and the pre-60S ribosome particles.</text>
</comment>